<dbReference type="Gene3D" id="3.40.630.40">
    <property type="entry name" value="Zn-dependent exopeptidases"/>
    <property type="match status" value="1"/>
</dbReference>
<dbReference type="SMART" id="SM00646">
    <property type="entry name" value="Ami_3"/>
    <property type="match status" value="1"/>
</dbReference>
<protein>
    <submittedName>
        <fullName evidence="4">N-acetylmuramoyl-L-alanine amidase</fullName>
    </submittedName>
</protein>
<evidence type="ECO:0000313" key="4">
    <source>
        <dbReference type="EMBL" id="KNF09864.1"/>
    </source>
</evidence>
<accession>A0A0L0WEH0</accession>
<keyword evidence="5" id="KW-1185">Reference proteome</keyword>
<reference evidence="5" key="1">
    <citation type="submission" date="2015-07" db="EMBL/GenBank/DDBJ databases">
        <title>Draft genome sequence of the purine-degrading Gottschalkia purinilyticum DSM 1384 (formerly Clostridium purinilyticum).</title>
        <authorList>
            <person name="Poehlein A."/>
            <person name="Schiel-Bengelsdorf B."/>
            <person name="Bengelsdorf F.R."/>
            <person name="Daniel R."/>
            <person name="Duerre P."/>
        </authorList>
    </citation>
    <scope>NUCLEOTIDE SEQUENCE [LARGE SCALE GENOMIC DNA]</scope>
    <source>
        <strain evidence="5">DSM 1384</strain>
    </source>
</reference>
<dbReference type="OrthoDB" id="9806267at2"/>
<organism evidence="4 5">
    <name type="scientific">Gottschalkia purinilytica</name>
    <name type="common">Clostridium purinilyticum</name>
    <dbReference type="NCBI Taxonomy" id="1503"/>
    <lineage>
        <taxon>Bacteria</taxon>
        <taxon>Bacillati</taxon>
        <taxon>Bacillota</taxon>
        <taxon>Tissierellia</taxon>
        <taxon>Tissierellales</taxon>
        <taxon>Gottschalkiaceae</taxon>
        <taxon>Gottschalkia</taxon>
    </lineage>
</organism>
<keyword evidence="1" id="KW-0378">Hydrolase</keyword>
<evidence type="ECO:0000259" key="3">
    <source>
        <dbReference type="SMART" id="SM00646"/>
    </source>
</evidence>
<comment type="caution">
    <text evidence="4">The sequence shown here is derived from an EMBL/GenBank/DDBJ whole genome shotgun (WGS) entry which is preliminary data.</text>
</comment>
<dbReference type="GO" id="GO:0009253">
    <property type="term" value="P:peptidoglycan catabolic process"/>
    <property type="evidence" value="ECO:0007669"/>
    <property type="project" value="InterPro"/>
</dbReference>
<dbReference type="Pfam" id="PF01520">
    <property type="entry name" value="Amidase_3"/>
    <property type="match status" value="1"/>
</dbReference>
<dbReference type="Proteomes" id="UP000037267">
    <property type="component" value="Unassembled WGS sequence"/>
</dbReference>
<dbReference type="PANTHER" id="PTHR30404">
    <property type="entry name" value="N-ACETYLMURAMOYL-L-ALANINE AMIDASE"/>
    <property type="match status" value="1"/>
</dbReference>
<keyword evidence="2" id="KW-1133">Transmembrane helix</keyword>
<name>A0A0L0WEH0_GOTPU</name>
<sequence>MHKKIWIINIKVSRIKTMLIILAIIFIGYLFVFKDNSLNVFNNTSNEYIVIDPGHGGIDVGTSKNGILEKDINLDVGLKLQKYLKKKGFKSIITRDKDIAMDHLSKVNESRQRKDLNARTNIINNNGNMFVSLHVNYSPAGEKVRGVEIFYYPTSLESKKLAESIKESIDEKVYKDFLKIDWLKTKVLSQDFYILRETDVTGVLVEIGYITNSNDRALIQDEAYKQKMVEAITEGIKKYKDSIK</sequence>
<gene>
    <name evidence="4" type="ORF">CLPU_1c00290</name>
</gene>
<keyword evidence="2" id="KW-0472">Membrane</keyword>
<dbReference type="AlphaFoldDB" id="A0A0L0WEH0"/>
<dbReference type="EMBL" id="LGSS01000001">
    <property type="protein sequence ID" value="KNF09864.1"/>
    <property type="molecule type" value="Genomic_DNA"/>
</dbReference>
<dbReference type="GO" id="GO:0008745">
    <property type="term" value="F:N-acetylmuramoyl-L-alanine amidase activity"/>
    <property type="evidence" value="ECO:0007669"/>
    <property type="project" value="InterPro"/>
</dbReference>
<dbReference type="PANTHER" id="PTHR30404:SF0">
    <property type="entry name" value="N-ACETYLMURAMOYL-L-ALANINE AMIDASE AMIC"/>
    <property type="match status" value="1"/>
</dbReference>
<keyword evidence="2" id="KW-0812">Transmembrane</keyword>
<dbReference type="InterPro" id="IPR050695">
    <property type="entry name" value="N-acetylmuramoyl_amidase_3"/>
</dbReference>
<evidence type="ECO:0000313" key="5">
    <source>
        <dbReference type="Proteomes" id="UP000037267"/>
    </source>
</evidence>
<dbReference type="STRING" id="1503.CLPU_1c00290"/>
<feature type="domain" description="MurNAc-LAA" evidence="3">
    <location>
        <begin position="120"/>
        <end position="237"/>
    </location>
</feature>
<dbReference type="GO" id="GO:0030288">
    <property type="term" value="C:outer membrane-bounded periplasmic space"/>
    <property type="evidence" value="ECO:0007669"/>
    <property type="project" value="TreeGrafter"/>
</dbReference>
<dbReference type="RefSeq" id="WP_050353611.1">
    <property type="nucleotide sequence ID" value="NZ_LGSS01000001.1"/>
</dbReference>
<proteinExistence type="predicted"/>
<dbReference type="CDD" id="cd02696">
    <property type="entry name" value="MurNAc-LAA"/>
    <property type="match status" value="1"/>
</dbReference>
<dbReference type="InterPro" id="IPR002508">
    <property type="entry name" value="MurNAc-LAA_cat"/>
</dbReference>
<feature type="transmembrane region" description="Helical" evidence="2">
    <location>
        <begin position="12"/>
        <end position="32"/>
    </location>
</feature>
<dbReference type="SUPFAM" id="SSF53187">
    <property type="entry name" value="Zn-dependent exopeptidases"/>
    <property type="match status" value="1"/>
</dbReference>
<evidence type="ECO:0000256" key="1">
    <source>
        <dbReference type="ARBA" id="ARBA00022801"/>
    </source>
</evidence>
<evidence type="ECO:0000256" key="2">
    <source>
        <dbReference type="SAM" id="Phobius"/>
    </source>
</evidence>